<dbReference type="Proteomes" id="UP001589814">
    <property type="component" value="Unassembled WGS sequence"/>
</dbReference>
<evidence type="ECO:0000256" key="6">
    <source>
        <dbReference type="ARBA" id="ARBA00022695"/>
    </source>
</evidence>
<evidence type="ECO:0000313" key="14">
    <source>
        <dbReference type="Proteomes" id="UP001589814"/>
    </source>
</evidence>
<evidence type="ECO:0000259" key="12">
    <source>
        <dbReference type="Pfam" id="PF01467"/>
    </source>
</evidence>
<accession>A0ABV6G2N0</accession>
<dbReference type="RefSeq" id="WP_026352079.1">
    <property type="nucleotide sequence ID" value="NZ_JBHLVX010000027.1"/>
</dbReference>
<name>A0ABV6G2N0_9GAMM</name>
<keyword evidence="9 11" id="KW-0520">NAD</keyword>
<evidence type="ECO:0000256" key="11">
    <source>
        <dbReference type="HAMAP-Rule" id="MF_00244"/>
    </source>
</evidence>
<proteinExistence type="inferred from homology"/>
<evidence type="ECO:0000313" key="13">
    <source>
        <dbReference type="EMBL" id="MFC0267900.1"/>
    </source>
</evidence>
<dbReference type="EMBL" id="JBHLVX010000027">
    <property type="protein sequence ID" value="MFC0267900.1"/>
    <property type="molecule type" value="Genomic_DNA"/>
</dbReference>
<dbReference type="NCBIfam" id="NF000839">
    <property type="entry name" value="PRK00071.1-1"/>
    <property type="match status" value="1"/>
</dbReference>
<gene>
    <name evidence="11 13" type="primary">nadD</name>
    <name evidence="13" type="ORF">ACFFHW_07850</name>
</gene>
<evidence type="ECO:0000256" key="1">
    <source>
        <dbReference type="ARBA" id="ARBA00002324"/>
    </source>
</evidence>
<evidence type="ECO:0000256" key="7">
    <source>
        <dbReference type="ARBA" id="ARBA00022741"/>
    </source>
</evidence>
<organism evidence="13 14">
    <name type="scientific">Kushneria aurantia</name>
    <dbReference type="NCBI Taxonomy" id="504092"/>
    <lineage>
        <taxon>Bacteria</taxon>
        <taxon>Pseudomonadati</taxon>
        <taxon>Pseudomonadota</taxon>
        <taxon>Gammaproteobacteria</taxon>
        <taxon>Oceanospirillales</taxon>
        <taxon>Halomonadaceae</taxon>
        <taxon>Kushneria</taxon>
    </lineage>
</organism>
<dbReference type="NCBIfam" id="TIGR00482">
    <property type="entry name" value="nicotinate (nicotinamide) nucleotide adenylyltransferase"/>
    <property type="match status" value="1"/>
</dbReference>
<keyword evidence="5 11" id="KW-0808">Transferase</keyword>
<dbReference type="EC" id="2.7.7.18" evidence="11"/>
<keyword evidence="6 11" id="KW-0548">Nucleotidyltransferase</keyword>
<reference evidence="13 14" key="1">
    <citation type="submission" date="2024-09" db="EMBL/GenBank/DDBJ databases">
        <authorList>
            <person name="Sun Q."/>
            <person name="Mori K."/>
        </authorList>
    </citation>
    <scope>NUCLEOTIDE SEQUENCE [LARGE SCALE GENOMIC DNA]</scope>
    <source>
        <strain evidence="13 14">CCM 7415</strain>
    </source>
</reference>
<dbReference type="GO" id="GO:0004515">
    <property type="term" value="F:nicotinate-nucleotide adenylyltransferase activity"/>
    <property type="evidence" value="ECO:0007669"/>
    <property type="project" value="UniProtKB-EC"/>
</dbReference>
<dbReference type="SUPFAM" id="SSF52374">
    <property type="entry name" value="Nucleotidylyl transferase"/>
    <property type="match status" value="1"/>
</dbReference>
<comment type="pathway">
    <text evidence="2 11">Cofactor biosynthesis; NAD(+) biosynthesis; deamido-NAD(+) from nicotinate D-ribonucleotide: step 1/1.</text>
</comment>
<evidence type="ECO:0000256" key="10">
    <source>
        <dbReference type="ARBA" id="ARBA00048721"/>
    </source>
</evidence>
<dbReference type="NCBIfam" id="TIGR00125">
    <property type="entry name" value="cyt_tran_rel"/>
    <property type="match status" value="1"/>
</dbReference>
<keyword evidence="4 11" id="KW-0662">Pyridine nucleotide biosynthesis</keyword>
<evidence type="ECO:0000256" key="5">
    <source>
        <dbReference type="ARBA" id="ARBA00022679"/>
    </source>
</evidence>
<comment type="catalytic activity">
    <reaction evidence="10 11">
        <text>nicotinate beta-D-ribonucleotide + ATP + H(+) = deamido-NAD(+) + diphosphate</text>
        <dbReference type="Rhea" id="RHEA:22860"/>
        <dbReference type="ChEBI" id="CHEBI:15378"/>
        <dbReference type="ChEBI" id="CHEBI:30616"/>
        <dbReference type="ChEBI" id="CHEBI:33019"/>
        <dbReference type="ChEBI" id="CHEBI:57502"/>
        <dbReference type="ChEBI" id="CHEBI:58437"/>
        <dbReference type="EC" id="2.7.7.18"/>
    </reaction>
</comment>
<comment type="similarity">
    <text evidence="3 11">Belongs to the NadD family.</text>
</comment>
<dbReference type="Gene3D" id="3.40.50.620">
    <property type="entry name" value="HUPs"/>
    <property type="match status" value="1"/>
</dbReference>
<comment type="caution">
    <text evidence="13">The sequence shown here is derived from an EMBL/GenBank/DDBJ whole genome shotgun (WGS) entry which is preliminary data.</text>
</comment>
<evidence type="ECO:0000256" key="3">
    <source>
        <dbReference type="ARBA" id="ARBA00009014"/>
    </source>
</evidence>
<feature type="domain" description="Cytidyltransferase-like" evidence="12">
    <location>
        <begin position="10"/>
        <end position="190"/>
    </location>
</feature>
<dbReference type="PANTHER" id="PTHR39321">
    <property type="entry name" value="NICOTINATE-NUCLEOTIDE ADENYLYLTRANSFERASE-RELATED"/>
    <property type="match status" value="1"/>
</dbReference>
<keyword evidence="7 11" id="KW-0547">Nucleotide-binding</keyword>
<dbReference type="InterPro" id="IPR005248">
    <property type="entry name" value="NadD/NMNAT"/>
</dbReference>
<keyword evidence="8 11" id="KW-0067">ATP-binding</keyword>
<keyword evidence="14" id="KW-1185">Reference proteome</keyword>
<evidence type="ECO:0000256" key="9">
    <source>
        <dbReference type="ARBA" id="ARBA00023027"/>
    </source>
</evidence>
<dbReference type="InterPro" id="IPR004821">
    <property type="entry name" value="Cyt_trans-like"/>
</dbReference>
<dbReference type="Pfam" id="PF01467">
    <property type="entry name" value="CTP_transf_like"/>
    <property type="match status" value="1"/>
</dbReference>
<dbReference type="InterPro" id="IPR014729">
    <property type="entry name" value="Rossmann-like_a/b/a_fold"/>
</dbReference>
<comment type="function">
    <text evidence="1 11">Catalyzes the reversible adenylation of nicotinate mononucleotide (NaMN) to nicotinic acid adenine dinucleotide (NaAD).</text>
</comment>
<dbReference type="CDD" id="cd02165">
    <property type="entry name" value="NMNAT"/>
    <property type="match status" value="1"/>
</dbReference>
<evidence type="ECO:0000256" key="2">
    <source>
        <dbReference type="ARBA" id="ARBA00005019"/>
    </source>
</evidence>
<protein>
    <recommendedName>
        <fullName evidence="11">Probable nicotinate-nucleotide adenylyltransferase</fullName>
        <ecNumber evidence="11">2.7.7.18</ecNumber>
    </recommendedName>
    <alternativeName>
        <fullName evidence="11">Deamido-NAD(+) diphosphorylase</fullName>
    </alternativeName>
    <alternativeName>
        <fullName evidence="11">Deamido-NAD(+) pyrophosphorylase</fullName>
    </alternativeName>
    <alternativeName>
        <fullName evidence="11">Nicotinate mononucleotide adenylyltransferase</fullName>
        <shortName evidence="11">NaMN adenylyltransferase</shortName>
    </alternativeName>
</protein>
<evidence type="ECO:0000256" key="8">
    <source>
        <dbReference type="ARBA" id="ARBA00022840"/>
    </source>
</evidence>
<dbReference type="PANTHER" id="PTHR39321:SF3">
    <property type="entry name" value="PHOSPHOPANTETHEINE ADENYLYLTRANSFERASE"/>
    <property type="match status" value="1"/>
</dbReference>
<sequence>MSEADRRIAMFGGTFNPVHNAHLRAAVELRDAFELDALHMVPAHLPPHRDAPGVSSRDRFEMLRLGIDDTPGLIADDREIRRDGPSWSVETLRSLREHYGSDCRLMMVLGHDAFLGLPDWHRPRALFEQAHVVVIGRPHSDSLGNAALESLIDDRVVRSSAELMRHPAGGVLFFDATTPMSISSTDIRHRLAAGGCARYLLPPAVERYITARGFYRDGGS</sequence>
<evidence type="ECO:0000256" key="4">
    <source>
        <dbReference type="ARBA" id="ARBA00022642"/>
    </source>
</evidence>
<dbReference type="HAMAP" id="MF_00244">
    <property type="entry name" value="NaMN_adenylyltr"/>
    <property type="match status" value="1"/>
</dbReference>